<name>A0ACC1QCU6_9HYPO</name>
<organism evidence="1 2">
    <name type="scientific">Lecanicillium saksenae</name>
    <dbReference type="NCBI Taxonomy" id="468837"/>
    <lineage>
        <taxon>Eukaryota</taxon>
        <taxon>Fungi</taxon>
        <taxon>Dikarya</taxon>
        <taxon>Ascomycota</taxon>
        <taxon>Pezizomycotina</taxon>
        <taxon>Sordariomycetes</taxon>
        <taxon>Hypocreomycetidae</taxon>
        <taxon>Hypocreales</taxon>
        <taxon>Cordycipitaceae</taxon>
        <taxon>Lecanicillium</taxon>
    </lineage>
</organism>
<protein>
    <submittedName>
        <fullName evidence="1">Uncharacterized protein</fullName>
    </submittedName>
</protein>
<dbReference type="EMBL" id="JANAKD010002715">
    <property type="protein sequence ID" value="KAJ3473026.1"/>
    <property type="molecule type" value="Genomic_DNA"/>
</dbReference>
<keyword evidence="2" id="KW-1185">Reference proteome</keyword>
<evidence type="ECO:0000313" key="2">
    <source>
        <dbReference type="Proteomes" id="UP001148737"/>
    </source>
</evidence>
<reference evidence="1" key="1">
    <citation type="submission" date="2022-07" db="EMBL/GenBank/DDBJ databases">
        <title>Genome Sequence of Lecanicillium saksenae.</title>
        <authorList>
            <person name="Buettner E."/>
        </authorList>
    </citation>
    <scope>NUCLEOTIDE SEQUENCE</scope>
    <source>
        <strain evidence="1">VT-O1</strain>
    </source>
</reference>
<comment type="caution">
    <text evidence="1">The sequence shown here is derived from an EMBL/GenBank/DDBJ whole genome shotgun (WGS) entry which is preliminary data.</text>
</comment>
<evidence type="ECO:0000313" key="1">
    <source>
        <dbReference type="EMBL" id="KAJ3473026.1"/>
    </source>
</evidence>
<sequence length="147" mass="16001">MHAPHQVDHGQRARRRRQGRGPRDHGLGEELQQVDLAAVRPEPAVVDVDEDAADEDLRAARRRVEARGRRVELVAEDVDRRGAVARPVGVLQAGAGHAVKVDGVVVGLVEQPLALGIEEMYVPEGLRFLSAAEVVEDFIDGQGTRGR</sequence>
<dbReference type="Proteomes" id="UP001148737">
    <property type="component" value="Unassembled WGS sequence"/>
</dbReference>
<proteinExistence type="predicted"/>
<gene>
    <name evidence="1" type="ORF">NLG97_g10561</name>
</gene>
<accession>A0ACC1QCU6</accession>